<evidence type="ECO:0000256" key="1">
    <source>
        <dbReference type="SAM" id="SignalP"/>
    </source>
</evidence>
<keyword evidence="1" id="KW-0732">Signal</keyword>
<dbReference type="SUPFAM" id="SSF50370">
    <property type="entry name" value="Ricin B-like lectins"/>
    <property type="match status" value="1"/>
</dbReference>
<feature type="signal peptide" evidence="1">
    <location>
        <begin position="1"/>
        <end position="22"/>
    </location>
</feature>
<name>A0A409YKY3_9AGAR</name>
<reference evidence="3 4" key="1">
    <citation type="journal article" date="2018" name="Evol. Lett.">
        <title>Horizontal gene cluster transfer increased hallucinogenic mushroom diversity.</title>
        <authorList>
            <person name="Reynolds H.T."/>
            <person name="Vijayakumar V."/>
            <person name="Gluck-Thaler E."/>
            <person name="Korotkin H.B."/>
            <person name="Matheny P.B."/>
            <person name="Slot J.C."/>
        </authorList>
    </citation>
    <scope>NUCLEOTIDE SEQUENCE [LARGE SCALE GENOMIC DNA]</scope>
    <source>
        <strain evidence="3 4">2629</strain>
    </source>
</reference>
<dbReference type="OrthoDB" id="6770063at2759"/>
<dbReference type="EMBL" id="NHTK01001027">
    <property type="protein sequence ID" value="PPR03727.1"/>
    <property type="molecule type" value="Genomic_DNA"/>
</dbReference>
<evidence type="ECO:0000313" key="4">
    <source>
        <dbReference type="Proteomes" id="UP000284842"/>
    </source>
</evidence>
<dbReference type="Gene3D" id="2.80.10.50">
    <property type="match status" value="1"/>
</dbReference>
<keyword evidence="4" id="KW-1185">Reference proteome</keyword>
<dbReference type="InterPro" id="IPR035992">
    <property type="entry name" value="Ricin_B-like_lectins"/>
</dbReference>
<dbReference type="Pfam" id="PF00652">
    <property type="entry name" value="Ricin_B_lectin"/>
    <property type="match status" value="1"/>
</dbReference>
<dbReference type="SMART" id="SM00458">
    <property type="entry name" value="RICIN"/>
    <property type="match status" value="1"/>
</dbReference>
<evidence type="ECO:0000259" key="2">
    <source>
        <dbReference type="SMART" id="SM00458"/>
    </source>
</evidence>
<sequence length="316" mass="33877">MSAASKMLTSLVTLIMASLVLSSPLTPRQGPTRQYFVHNNCPANINLYIGGNFDSTIPRGGSVTKVLGQSAGFFYTDANGGSPTTPGTVRTAFLGNFYYLVKDPNFTNVELQVSPRGRNATNGFCQTISCGSIGCTQAFPAPPTRFPNPNTGTDGTAPNVPYFECPIPDTDYDITFCPSGSFPRRGNAVHPNGNTSKCLDVRGASFQNGTPVQIYDCNGSPAQRWTVNRGSTKVKLDGTNFCLDAGSSPASGVGLKIWECFDNLPAQQWFYTADNRIALEGQGLCADLTEGSLANSNQIQTWTCTDNNNNQVWTLS</sequence>
<dbReference type="AlphaFoldDB" id="A0A409YKY3"/>
<dbReference type="Proteomes" id="UP000284842">
    <property type="component" value="Unassembled WGS sequence"/>
</dbReference>
<protein>
    <recommendedName>
        <fullName evidence="2">Ricin B lectin domain-containing protein</fullName>
    </recommendedName>
</protein>
<organism evidence="3 4">
    <name type="scientific">Panaeolus cyanescens</name>
    <dbReference type="NCBI Taxonomy" id="181874"/>
    <lineage>
        <taxon>Eukaryota</taxon>
        <taxon>Fungi</taxon>
        <taxon>Dikarya</taxon>
        <taxon>Basidiomycota</taxon>
        <taxon>Agaricomycotina</taxon>
        <taxon>Agaricomycetes</taxon>
        <taxon>Agaricomycetidae</taxon>
        <taxon>Agaricales</taxon>
        <taxon>Agaricineae</taxon>
        <taxon>Galeropsidaceae</taxon>
        <taxon>Panaeolus</taxon>
    </lineage>
</organism>
<comment type="caution">
    <text evidence="3">The sequence shown here is derived from an EMBL/GenBank/DDBJ whole genome shotgun (WGS) entry which is preliminary data.</text>
</comment>
<dbReference type="CDD" id="cd00161">
    <property type="entry name" value="beta-trefoil_Ricin-like"/>
    <property type="match status" value="1"/>
</dbReference>
<dbReference type="InParanoid" id="A0A409YKY3"/>
<proteinExistence type="predicted"/>
<gene>
    <name evidence="3" type="ORF">CVT24_007375</name>
</gene>
<feature type="chain" id="PRO_5019188756" description="Ricin B lectin domain-containing protein" evidence="1">
    <location>
        <begin position="23"/>
        <end position="316"/>
    </location>
</feature>
<accession>A0A409YKY3</accession>
<evidence type="ECO:0000313" key="3">
    <source>
        <dbReference type="EMBL" id="PPR03727.1"/>
    </source>
</evidence>
<dbReference type="InterPro" id="IPR000772">
    <property type="entry name" value="Ricin_B_lectin"/>
</dbReference>
<feature type="domain" description="Ricin B lectin" evidence="2">
    <location>
        <begin position="186"/>
        <end position="316"/>
    </location>
</feature>
<dbReference type="STRING" id="181874.A0A409YKY3"/>
<dbReference type="PROSITE" id="PS50231">
    <property type="entry name" value="RICIN_B_LECTIN"/>
    <property type="match status" value="1"/>
</dbReference>